<dbReference type="AlphaFoldDB" id="G4ZWE8"/>
<keyword evidence="1" id="KW-0472">Membrane</keyword>
<dbReference type="RefSeq" id="XP_009532709.1">
    <property type="nucleotide sequence ID" value="XM_009534414.1"/>
</dbReference>
<dbReference type="OMA" id="CTEYDIG"/>
<evidence type="ECO:0000256" key="1">
    <source>
        <dbReference type="SAM" id="Phobius"/>
    </source>
</evidence>
<sequence>MDALLPRALLNRFYVVLLVINCWSSPLVDIGFHKQDEARRRFACVALDCLLDLMACMGIQLIVLLAYVDDYDPGIKGFDGTIWYNDEWVARALNEFQIIVVVSWSDLVSRAVFSLGLFITTMSMKKLILQRPRCSNRIIFGVWGFVILGLHIHASLQPTLPQCLMQVSPWTASRPSCYLAGLDCHTLGISGSVEQVLDKWSEFDAFTVVQLLIRHCPALEVPHIFSDFHNLRVIKVYNTTIIDWGESAAITNTNHPYMASLFIVRVNMTDGVLPAGFQSEDFPQSLNDIEICVTNLRDLPSDLDVKWAEGAIIQVEYSRLETLPLVLARLKPYYLYLTGNPISDLPPEILGVDGMVSLGMGDTNVSQLPPNVTDVSPSLSLIEIDNTNISFFWSWVDGFVGRTENPGMFVAGGSFYCEELEQIEENSSSSFQVSPAPEYSSVLMDPFETNRGAILRAVDCTEYDIGPYYPLEFDDGINAITAPPPFGKHR</sequence>
<evidence type="ECO:0000313" key="2">
    <source>
        <dbReference type="EMBL" id="EGZ12376.1"/>
    </source>
</evidence>
<keyword evidence="1" id="KW-0812">Transmembrane</keyword>
<dbReference type="SUPFAM" id="SSF52058">
    <property type="entry name" value="L domain-like"/>
    <property type="match status" value="1"/>
</dbReference>
<dbReference type="KEGG" id="psoj:PHYSODRAFT_317477"/>
<dbReference type="Proteomes" id="UP000002640">
    <property type="component" value="Unassembled WGS sequence"/>
</dbReference>
<gene>
    <name evidence="2" type="ORF">PHYSODRAFT_317477</name>
</gene>
<feature type="transmembrane region" description="Helical" evidence="1">
    <location>
        <begin position="12"/>
        <end position="32"/>
    </location>
</feature>
<dbReference type="InterPro" id="IPR032675">
    <property type="entry name" value="LRR_dom_sf"/>
</dbReference>
<keyword evidence="3" id="KW-1185">Reference proteome</keyword>
<feature type="transmembrane region" description="Helical" evidence="1">
    <location>
        <begin position="44"/>
        <end position="68"/>
    </location>
</feature>
<accession>G4ZWE8</accession>
<proteinExistence type="predicted"/>
<dbReference type="InParanoid" id="G4ZWE8"/>
<protein>
    <submittedName>
        <fullName evidence="2">Uncharacterized protein</fullName>
    </submittedName>
</protein>
<dbReference type="SMR" id="G4ZWE8"/>
<dbReference type="Gene3D" id="3.80.10.10">
    <property type="entry name" value="Ribonuclease Inhibitor"/>
    <property type="match status" value="1"/>
</dbReference>
<keyword evidence="1" id="KW-1133">Transmembrane helix</keyword>
<reference evidence="2 3" key="1">
    <citation type="journal article" date="2006" name="Science">
        <title>Phytophthora genome sequences uncover evolutionary origins and mechanisms of pathogenesis.</title>
        <authorList>
            <person name="Tyler B.M."/>
            <person name="Tripathy S."/>
            <person name="Zhang X."/>
            <person name="Dehal P."/>
            <person name="Jiang R.H."/>
            <person name="Aerts A."/>
            <person name="Arredondo F.D."/>
            <person name="Baxter L."/>
            <person name="Bensasson D."/>
            <person name="Beynon J.L."/>
            <person name="Chapman J."/>
            <person name="Damasceno C.M."/>
            <person name="Dorrance A.E."/>
            <person name="Dou D."/>
            <person name="Dickerman A.W."/>
            <person name="Dubchak I.L."/>
            <person name="Garbelotto M."/>
            <person name="Gijzen M."/>
            <person name="Gordon S.G."/>
            <person name="Govers F."/>
            <person name="Grunwald N.J."/>
            <person name="Huang W."/>
            <person name="Ivors K.L."/>
            <person name="Jones R.W."/>
            <person name="Kamoun S."/>
            <person name="Krampis K."/>
            <person name="Lamour K.H."/>
            <person name="Lee M.K."/>
            <person name="McDonald W.H."/>
            <person name="Medina M."/>
            <person name="Meijer H.J."/>
            <person name="Nordberg E.K."/>
            <person name="Maclean D.J."/>
            <person name="Ospina-Giraldo M.D."/>
            <person name="Morris P.F."/>
            <person name="Phuntumart V."/>
            <person name="Putnam N.H."/>
            <person name="Rash S."/>
            <person name="Rose J.K."/>
            <person name="Sakihama Y."/>
            <person name="Salamov A.A."/>
            <person name="Savidor A."/>
            <person name="Scheuring C.F."/>
            <person name="Smith B.M."/>
            <person name="Sobral B.W."/>
            <person name="Terry A."/>
            <person name="Torto-Alalibo T.A."/>
            <person name="Win J."/>
            <person name="Xu Z."/>
            <person name="Zhang H."/>
            <person name="Grigoriev I.V."/>
            <person name="Rokhsar D.S."/>
            <person name="Boore J.L."/>
        </authorList>
    </citation>
    <scope>NUCLEOTIDE SEQUENCE [LARGE SCALE GENOMIC DNA]</scope>
    <source>
        <strain evidence="2 3">P6497</strain>
    </source>
</reference>
<feature type="transmembrane region" description="Helical" evidence="1">
    <location>
        <begin position="96"/>
        <end position="118"/>
    </location>
</feature>
<feature type="transmembrane region" description="Helical" evidence="1">
    <location>
        <begin position="138"/>
        <end position="156"/>
    </location>
</feature>
<organism evidence="2 3">
    <name type="scientific">Phytophthora sojae (strain P6497)</name>
    <name type="common">Soybean stem and root rot agent</name>
    <name type="synonym">Phytophthora megasperma f. sp. glycines</name>
    <dbReference type="NCBI Taxonomy" id="1094619"/>
    <lineage>
        <taxon>Eukaryota</taxon>
        <taxon>Sar</taxon>
        <taxon>Stramenopiles</taxon>
        <taxon>Oomycota</taxon>
        <taxon>Peronosporomycetes</taxon>
        <taxon>Peronosporales</taxon>
        <taxon>Peronosporaceae</taxon>
        <taxon>Phytophthora</taxon>
    </lineage>
</organism>
<evidence type="ECO:0000313" key="3">
    <source>
        <dbReference type="Proteomes" id="UP000002640"/>
    </source>
</evidence>
<dbReference type="EMBL" id="JH159157">
    <property type="protein sequence ID" value="EGZ12376.1"/>
    <property type="molecule type" value="Genomic_DNA"/>
</dbReference>
<name>G4ZWE8_PHYSP</name>
<dbReference type="GeneID" id="20644083"/>